<dbReference type="PANTHER" id="PTHR42987">
    <property type="entry name" value="PEPTIDASE S49"/>
    <property type="match status" value="1"/>
</dbReference>
<dbReference type="SUPFAM" id="SSF52096">
    <property type="entry name" value="ClpP/crotonase"/>
    <property type="match status" value="1"/>
</dbReference>
<evidence type="ECO:0000313" key="7">
    <source>
        <dbReference type="Proteomes" id="UP000325122"/>
    </source>
</evidence>
<dbReference type="RefSeq" id="WP_150023416.1">
    <property type="nucleotide sequence ID" value="NZ_VWOJ01000003.1"/>
</dbReference>
<dbReference type="PRINTS" id="PR00127">
    <property type="entry name" value="CLPPROTEASEP"/>
</dbReference>
<evidence type="ECO:0000313" key="6">
    <source>
        <dbReference type="EMBL" id="KAA5802165.1"/>
    </source>
</evidence>
<name>A0A5M6ZCX6_9PROT</name>
<dbReference type="GO" id="GO:0004176">
    <property type="term" value="F:ATP-dependent peptidase activity"/>
    <property type="evidence" value="ECO:0007669"/>
    <property type="project" value="InterPro"/>
</dbReference>
<organism evidence="6 7">
    <name type="scientific">Alkalicaulis satelles</name>
    <dbReference type="NCBI Taxonomy" id="2609175"/>
    <lineage>
        <taxon>Bacteria</taxon>
        <taxon>Pseudomonadati</taxon>
        <taxon>Pseudomonadota</taxon>
        <taxon>Alphaproteobacteria</taxon>
        <taxon>Maricaulales</taxon>
        <taxon>Maricaulaceae</taxon>
        <taxon>Alkalicaulis</taxon>
    </lineage>
</organism>
<sequence length="276" mass="29402">MSIIRDELARAARALRKLTGANAPRVPLVRLEGMIAAGGRNANALSLNRLEKLLDKAFADRDAAAVAITINSPGGSAVQSRLIHDRIRALAAEKEKTVLVFCEDVAASGGYWIACAGDEIFADPASIIGSIGVISAGFGFTGAMEKLGVERRVKTAGKSKLLADPFGPETEEQAATINRLMGAMHEQFIAHVKARRDGKLKDGAELFDGSVHTGSEALELGLIDALGEARSELKKRFGDKVVIRPLAPSRLGVISRLTSSALDHLELRALWARFGL</sequence>
<protein>
    <submittedName>
        <fullName evidence="6">S49 family peptidase</fullName>
    </submittedName>
</protein>
<evidence type="ECO:0000256" key="3">
    <source>
        <dbReference type="ARBA" id="ARBA00022801"/>
    </source>
</evidence>
<dbReference type="InterPro" id="IPR029045">
    <property type="entry name" value="ClpP/crotonase-like_dom_sf"/>
</dbReference>
<keyword evidence="3" id="KW-0378">Hydrolase</keyword>
<evidence type="ECO:0000256" key="4">
    <source>
        <dbReference type="ARBA" id="ARBA00022825"/>
    </source>
</evidence>
<feature type="domain" description="Peptidase S49" evidence="5">
    <location>
        <begin position="93"/>
        <end position="230"/>
    </location>
</feature>
<keyword evidence="4" id="KW-0720">Serine protease</keyword>
<dbReference type="Pfam" id="PF01343">
    <property type="entry name" value="Peptidase_S49"/>
    <property type="match status" value="1"/>
</dbReference>
<dbReference type="InterPro" id="IPR002142">
    <property type="entry name" value="Peptidase_S49"/>
</dbReference>
<dbReference type="Proteomes" id="UP000325122">
    <property type="component" value="Unassembled WGS sequence"/>
</dbReference>
<dbReference type="AlphaFoldDB" id="A0A5M6ZCX6"/>
<keyword evidence="7" id="KW-1185">Reference proteome</keyword>
<evidence type="ECO:0000259" key="5">
    <source>
        <dbReference type="Pfam" id="PF01343"/>
    </source>
</evidence>
<dbReference type="CDD" id="cd07023">
    <property type="entry name" value="S49_Sppa_N_C"/>
    <property type="match status" value="1"/>
</dbReference>
<dbReference type="Gene3D" id="3.90.226.10">
    <property type="entry name" value="2-enoyl-CoA Hydratase, Chain A, domain 1"/>
    <property type="match status" value="1"/>
</dbReference>
<accession>A0A5M6ZCX6</accession>
<comment type="similarity">
    <text evidence="1">Belongs to the peptidase S49 family.</text>
</comment>
<dbReference type="EMBL" id="VWOJ01000003">
    <property type="protein sequence ID" value="KAA5802165.1"/>
    <property type="molecule type" value="Genomic_DNA"/>
</dbReference>
<dbReference type="GO" id="GO:0004252">
    <property type="term" value="F:serine-type endopeptidase activity"/>
    <property type="evidence" value="ECO:0007669"/>
    <property type="project" value="InterPro"/>
</dbReference>
<dbReference type="PANTHER" id="PTHR42987:SF8">
    <property type="entry name" value="PROTEINASE"/>
    <property type="match status" value="1"/>
</dbReference>
<comment type="caution">
    <text evidence="6">The sequence shown here is derived from an EMBL/GenBank/DDBJ whole genome shotgun (WGS) entry which is preliminary data.</text>
</comment>
<evidence type="ECO:0000256" key="1">
    <source>
        <dbReference type="ARBA" id="ARBA00008683"/>
    </source>
</evidence>
<proteinExistence type="inferred from homology"/>
<evidence type="ECO:0000256" key="2">
    <source>
        <dbReference type="ARBA" id="ARBA00022670"/>
    </source>
</evidence>
<keyword evidence="2" id="KW-0645">Protease</keyword>
<dbReference type="GO" id="GO:0006508">
    <property type="term" value="P:proteolysis"/>
    <property type="evidence" value="ECO:0007669"/>
    <property type="project" value="UniProtKB-KW"/>
</dbReference>
<gene>
    <name evidence="6" type="ORF">F1654_10000</name>
</gene>
<reference evidence="6 7" key="1">
    <citation type="submission" date="2019-09" db="EMBL/GenBank/DDBJ databases">
        <authorList>
            <person name="Kevbrin V."/>
            <person name="Grouzdev D.S."/>
        </authorList>
    </citation>
    <scope>NUCLEOTIDE SEQUENCE [LARGE SCALE GENOMIC DNA]</scope>
    <source>
        <strain evidence="6 7">G-192</strain>
    </source>
</reference>
<dbReference type="InterPro" id="IPR047272">
    <property type="entry name" value="S49_SppA_C"/>
</dbReference>
<dbReference type="Gene3D" id="6.20.330.10">
    <property type="match status" value="1"/>
</dbReference>
<dbReference type="InterPro" id="IPR001907">
    <property type="entry name" value="ClpP"/>
</dbReference>